<gene>
    <name evidence="2" type="ORF">K504DRAFT_95882</name>
</gene>
<evidence type="ECO:0008006" key="4">
    <source>
        <dbReference type="Google" id="ProtNLM"/>
    </source>
</evidence>
<keyword evidence="1" id="KW-0472">Membrane</keyword>
<keyword evidence="1" id="KW-0812">Transmembrane</keyword>
<feature type="transmembrane region" description="Helical" evidence="1">
    <location>
        <begin position="55"/>
        <end position="75"/>
    </location>
</feature>
<sequence>MQLWVTRRRRKEKNTSPSNNNITCTVYIHIGLHYTPFHSSQANKPTSQQAKPNQYIPFCTFFIFILLFIIFHYSFNTATRPPPPPTHHPSVRSVSNQILHQRRRVPVNARSLACGAAYLCSMYIHSSHTYIGR</sequence>
<keyword evidence="1" id="KW-1133">Transmembrane helix</keyword>
<accession>A0A6G1JZL2</accession>
<protein>
    <recommendedName>
        <fullName evidence="4">Transmembrane protein</fullName>
    </recommendedName>
</protein>
<name>A0A6G1JZL2_9PLEO</name>
<organism evidence="2 3">
    <name type="scientific">Pleomassaria siparia CBS 279.74</name>
    <dbReference type="NCBI Taxonomy" id="1314801"/>
    <lineage>
        <taxon>Eukaryota</taxon>
        <taxon>Fungi</taxon>
        <taxon>Dikarya</taxon>
        <taxon>Ascomycota</taxon>
        <taxon>Pezizomycotina</taxon>
        <taxon>Dothideomycetes</taxon>
        <taxon>Pleosporomycetidae</taxon>
        <taxon>Pleosporales</taxon>
        <taxon>Pleomassariaceae</taxon>
        <taxon>Pleomassaria</taxon>
    </lineage>
</organism>
<evidence type="ECO:0000256" key="1">
    <source>
        <dbReference type="SAM" id="Phobius"/>
    </source>
</evidence>
<dbReference type="Proteomes" id="UP000799428">
    <property type="component" value="Unassembled WGS sequence"/>
</dbReference>
<keyword evidence="3" id="KW-1185">Reference proteome</keyword>
<dbReference type="EMBL" id="MU005778">
    <property type="protein sequence ID" value="KAF2705705.1"/>
    <property type="molecule type" value="Genomic_DNA"/>
</dbReference>
<evidence type="ECO:0000313" key="2">
    <source>
        <dbReference type="EMBL" id="KAF2705705.1"/>
    </source>
</evidence>
<evidence type="ECO:0000313" key="3">
    <source>
        <dbReference type="Proteomes" id="UP000799428"/>
    </source>
</evidence>
<proteinExistence type="predicted"/>
<dbReference type="AlphaFoldDB" id="A0A6G1JZL2"/>
<reference evidence="2" key="1">
    <citation type="journal article" date="2020" name="Stud. Mycol.">
        <title>101 Dothideomycetes genomes: a test case for predicting lifestyles and emergence of pathogens.</title>
        <authorList>
            <person name="Haridas S."/>
            <person name="Albert R."/>
            <person name="Binder M."/>
            <person name="Bloem J."/>
            <person name="Labutti K."/>
            <person name="Salamov A."/>
            <person name="Andreopoulos B."/>
            <person name="Baker S."/>
            <person name="Barry K."/>
            <person name="Bills G."/>
            <person name="Bluhm B."/>
            <person name="Cannon C."/>
            <person name="Castanera R."/>
            <person name="Culley D."/>
            <person name="Daum C."/>
            <person name="Ezra D."/>
            <person name="Gonzalez J."/>
            <person name="Henrissat B."/>
            <person name="Kuo A."/>
            <person name="Liang C."/>
            <person name="Lipzen A."/>
            <person name="Lutzoni F."/>
            <person name="Magnuson J."/>
            <person name="Mondo S."/>
            <person name="Nolan M."/>
            <person name="Ohm R."/>
            <person name="Pangilinan J."/>
            <person name="Park H.-J."/>
            <person name="Ramirez L."/>
            <person name="Alfaro M."/>
            <person name="Sun H."/>
            <person name="Tritt A."/>
            <person name="Yoshinaga Y."/>
            <person name="Zwiers L.-H."/>
            <person name="Turgeon B."/>
            <person name="Goodwin S."/>
            <person name="Spatafora J."/>
            <person name="Crous P."/>
            <person name="Grigoriev I."/>
        </authorList>
    </citation>
    <scope>NUCLEOTIDE SEQUENCE</scope>
    <source>
        <strain evidence="2">CBS 279.74</strain>
    </source>
</reference>